<comment type="caution">
    <text evidence="2">The sequence shown here is derived from an EMBL/GenBank/DDBJ whole genome shotgun (WGS) entry which is preliminary data.</text>
</comment>
<evidence type="ECO:0000259" key="1">
    <source>
        <dbReference type="Pfam" id="PF15607"/>
    </source>
</evidence>
<accession>A0A2H0NE79</accession>
<evidence type="ECO:0000313" key="3">
    <source>
        <dbReference type="Proteomes" id="UP000230564"/>
    </source>
</evidence>
<sequence>MRYDAPGNINYGYVAKSLGLPNWMIQGGARTEQVASDVSKLNRPSFSDNSGDSRYIQMGINSYSPDRSWWQKALDWF</sequence>
<gene>
    <name evidence="2" type="ORF">COV55_00445</name>
</gene>
<evidence type="ECO:0000313" key="2">
    <source>
        <dbReference type="EMBL" id="PIR07197.1"/>
    </source>
</evidence>
<reference evidence="2 3" key="1">
    <citation type="submission" date="2017-09" db="EMBL/GenBank/DDBJ databases">
        <title>Depth-based differentiation of microbial function through sediment-hosted aquifers and enrichment of novel symbionts in the deep terrestrial subsurface.</title>
        <authorList>
            <person name="Probst A.J."/>
            <person name="Ladd B."/>
            <person name="Jarett J.K."/>
            <person name="Geller-Mcgrath D.E."/>
            <person name="Sieber C.M."/>
            <person name="Emerson J.B."/>
            <person name="Anantharaman K."/>
            <person name="Thomas B.C."/>
            <person name="Malmstrom R."/>
            <person name="Stieglmeier M."/>
            <person name="Klingl A."/>
            <person name="Woyke T."/>
            <person name="Ryan C.M."/>
            <person name="Banfield J.F."/>
        </authorList>
    </citation>
    <scope>NUCLEOTIDE SEQUENCE [LARGE SCALE GENOMIC DNA]</scope>
    <source>
        <strain evidence="2">CG11_big_fil_rev_8_21_14_0_20_36_20</strain>
    </source>
</reference>
<name>A0A2H0NE79_9BACT</name>
<organism evidence="2 3">
    <name type="scientific">Candidatus Komeilibacteria bacterium CG11_big_fil_rev_8_21_14_0_20_36_20</name>
    <dbReference type="NCBI Taxonomy" id="1974477"/>
    <lineage>
        <taxon>Bacteria</taxon>
        <taxon>Candidatus Komeiliibacteriota</taxon>
    </lineage>
</organism>
<dbReference type="Pfam" id="PF15607">
    <property type="entry name" value="Ntox44"/>
    <property type="match status" value="1"/>
</dbReference>
<proteinExistence type="predicted"/>
<dbReference type="Proteomes" id="UP000230564">
    <property type="component" value="Unassembled WGS sequence"/>
</dbReference>
<protein>
    <recommendedName>
        <fullName evidence="1">Bacterial toxin 44 domain-containing protein</fullName>
    </recommendedName>
</protein>
<dbReference type="InterPro" id="IPR028946">
    <property type="entry name" value="Ntox44"/>
</dbReference>
<feature type="domain" description="Bacterial toxin 44" evidence="1">
    <location>
        <begin position="2"/>
        <end position="64"/>
    </location>
</feature>
<dbReference type="AlphaFoldDB" id="A0A2H0NE79"/>
<dbReference type="EMBL" id="PCWQ01000006">
    <property type="protein sequence ID" value="PIR07197.1"/>
    <property type="molecule type" value="Genomic_DNA"/>
</dbReference>